<name>A0ABR3PD78_9PEZI</name>
<evidence type="ECO:0000256" key="4">
    <source>
        <dbReference type="ARBA" id="ARBA00022554"/>
    </source>
</evidence>
<comment type="caution">
    <text evidence="12">The sequence shown here is derived from an EMBL/GenBank/DDBJ whole genome shotgun (WGS) entry which is preliminary data.</text>
</comment>
<dbReference type="Pfam" id="PF00787">
    <property type="entry name" value="PX"/>
    <property type="match status" value="1"/>
</dbReference>
<dbReference type="RefSeq" id="XP_069200287.1">
    <property type="nucleotide sequence ID" value="XM_069344302.1"/>
</dbReference>
<evidence type="ECO:0000256" key="8">
    <source>
        <dbReference type="ARBA" id="ARBA00033774"/>
    </source>
</evidence>
<feature type="domain" description="PX" evidence="11">
    <location>
        <begin position="116"/>
        <end position="229"/>
    </location>
</feature>
<proteinExistence type="inferred from homology"/>
<dbReference type="Proteomes" id="UP001562354">
    <property type="component" value="Unassembled WGS sequence"/>
</dbReference>
<dbReference type="EMBL" id="JBFMKM010000009">
    <property type="protein sequence ID" value="KAL1304012.1"/>
    <property type="molecule type" value="Genomic_DNA"/>
</dbReference>
<reference evidence="12 13" key="1">
    <citation type="submission" date="2024-07" db="EMBL/GenBank/DDBJ databases">
        <title>Draft sequence of the Neodothiora populina.</title>
        <authorList>
            <person name="Drown D.D."/>
            <person name="Schuette U.S."/>
            <person name="Buechlein A.B."/>
            <person name="Rusch D.R."/>
            <person name="Winton L.W."/>
            <person name="Adams G.A."/>
        </authorList>
    </citation>
    <scope>NUCLEOTIDE SEQUENCE [LARGE SCALE GENOMIC DNA]</scope>
    <source>
        <strain evidence="12 13">CPC 39397</strain>
    </source>
</reference>
<comment type="subcellular location">
    <subcellularLocation>
        <location evidence="2">Endosome</location>
    </subcellularLocation>
    <subcellularLocation>
        <location evidence="1">Vacuole membrane</location>
        <topology evidence="1">Peripheral membrane protein</topology>
    </subcellularLocation>
</comment>
<dbReference type="GeneID" id="95974156"/>
<keyword evidence="4" id="KW-0926">Vacuole</keyword>
<feature type="compositionally biased region" description="Basic and acidic residues" evidence="10">
    <location>
        <begin position="100"/>
        <end position="109"/>
    </location>
</feature>
<dbReference type="CDD" id="cd07280">
    <property type="entry name" value="PX_YPT35"/>
    <property type="match status" value="1"/>
</dbReference>
<sequence>MEQTSESETQNGDTKSPRNNGGALPELVATTTGNDAAAESASIESQQQQQGSNVASSLTEVPSLPGTATNTPPFWKGHDRTASSASDVSPLESRPPPIQLEDHSDEDHELGRACWAKQVTIEEYTIVGGGSVTGAGAYVVWICTVETLKGAPFTIRKRYSEFDTLRENLVRAFPHSAASIPELPRKSVISRFRPKFLEQRRAGLSHFLNCILLNPEFSGSPLVKNFVFS</sequence>
<evidence type="ECO:0000259" key="11">
    <source>
        <dbReference type="PROSITE" id="PS50195"/>
    </source>
</evidence>
<evidence type="ECO:0000256" key="2">
    <source>
        <dbReference type="ARBA" id="ARBA00004177"/>
    </source>
</evidence>
<feature type="region of interest" description="Disordered" evidence="10">
    <location>
        <begin position="1"/>
        <end position="109"/>
    </location>
</feature>
<keyword evidence="6" id="KW-0472">Membrane</keyword>
<evidence type="ECO:0000256" key="1">
    <source>
        <dbReference type="ARBA" id="ARBA00004148"/>
    </source>
</evidence>
<dbReference type="Gene3D" id="3.30.1520.10">
    <property type="entry name" value="Phox-like domain"/>
    <property type="match status" value="1"/>
</dbReference>
<feature type="compositionally biased region" description="Polar residues" evidence="10">
    <location>
        <begin position="1"/>
        <end position="19"/>
    </location>
</feature>
<evidence type="ECO:0000313" key="13">
    <source>
        <dbReference type="Proteomes" id="UP001562354"/>
    </source>
</evidence>
<accession>A0ABR3PD78</accession>
<gene>
    <name evidence="12" type="ORF">AAFC00_000453</name>
</gene>
<dbReference type="InterPro" id="IPR037917">
    <property type="entry name" value="Ypt35_PX"/>
</dbReference>
<dbReference type="PANTHER" id="PTHR10555:SF170">
    <property type="entry name" value="FI18122P1"/>
    <property type="match status" value="1"/>
</dbReference>
<feature type="compositionally biased region" description="Low complexity" evidence="10">
    <location>
        <begin position="36"/>
        <end position="57"/>
    </location>
</feature>
<comment type="similarity">
    <text evidence="3">Belongs to the YPT35 family.</text>
</comment>
<dbReference type="PROSITE" id="PS50195">
    <property type="entry name" value="PX"/>
    <property type="match status" value="1"/>
</dbReference>
<evidence type="ECO:0000256" key="10">
    <source>
        <dbReference type="SAM" id="MobiDB-lite"/>
    </source>
</evidence>
<organism evidence="12 13">
    <name type="scientific">Neodothiora populina</name>
    <dbReference type="NCBI Taxonomy" id="2781224"/>
    <lineage>
        <taxon>Eukaryota</taxon>
        <taxon>Fungi</taxon>
        <taxon>Dikarya</taxon>
        <taxon>Ascomycota</taxon>
        <taxon>Pezizomycotina</taxon>
        <taxon>Dothideomycetes</taxon>
        <taxon>Dothideomycetidae</taxon>
        <taxon>Dothideales</taxon>
        <taxon>Dothioraceae</taxon>
        <taxon>Neodothiora</taxon>
    </lineage>
</organism>
<protein>
    <recommendedName>
        <fullName evidence="8">Endosomal/vacuolar adapter protein YPT35</fullName>
    </recommendedName>
    <alternativeName>
        <fullName evidence="9">PX domain-containing protein YPT35</fullName>
    </alternativeName>
</protein>
<dbReference type="InterPro" id="IPR036871">
    <property type="entry name" value="PX_dom_sf"/>
</dbReference>
<evidence type="ECO:0000256" key="3">
    <source>
        <dbReference type="ARBA" id="ARBA00007426"/>
    </source>
</evidence>
<dbReference type="SMART" id="SM00312">
    <property type="entry name" value="PX"/>
    <property type="match status" value="1"/>
</dbReference>
<comment type="function">
    <text evidence="7">Recruits the lipid transfer protein VPS13 to endosomal and vacuolar membranes.</text>
</comment>
<evidence type="ECO:0000256" key="9">
    <source>
        <dbReference type="ARBA" id="ARBA00033785"/>
    </source>
</evidence>
<keyword evidence="5" id="KW-0967">Endosome</keyword>
<dbReference type="InterPro" id="IPR001683">
    <property type="entry name" value="PX_dom"/>
</dbReference>
<keyword evidence="13" id="KW-1185">Reference proteome</keyword>
<evidence type="ECO:0000256" key="7">
    <source>
        <dbReference type="ARBA" id="ARBA00033728"/>
    </source>
</evidence>
<evidence type="ECO:0000256" key="6">
    <source>
        <dbReference type="ARBA" id="ARBA00023136"/>
    </source>
</evidence>
<evidence type="ECO:0000256" key="5">
    <source>
        <dbReference type="ARBA" id="ARBA00022753"/>
    </source>
</evidence>
<dbReference type="SUPFAM" id="SSF64268">
    <property type="entry name" value="PX domain"/>
    <property type="match status" value="1"/>
</dbReference>
<dbReference type="PANTHER" id="PTHR10555">
    <property type="entry name" value="SORTING NEXIN"/>
    <property type="match status" value="1"/>
</dbReference>
<evidence type="ECO:0000313" key="12">
    <source>
        <dbReference type="EMBL" id="KAL1304012.1"/>
    </source>
</evidence>